<reference evidence="1" key="1">
    <citation type="submission" date="2020-06" db="EMBL/GenBank/DDBJ databases">
        <title>Draft genome of Bugula neritina, a colonial animal packing powerful symbionts and potential medicines.</title>
        <authorList>
            <person name="Rayko M."/>
        </authorList>
    </citation>
    <scope>NUCLEOTIDE SEQUENCE [LARGE SCALE GENOMIC DNA]</scope>
    <source>
        <strain evidence="1">Kwan_BN1</strain>
    </source>
</reference>
<dbReference type="AlphaFoldDB" id="A0A7J7KF51"/>
<proteinExistence type="predicted"/>
<evidence type="ECO:0000313" key="1">
    <source>
        <dbReference type="EMBL" id="KAF6036855.1"/>
    </source>
</evidence>
<evidence type="ECO:0000313" key="2">
    <source>
        <dbReference type="Proteomes" id="UP000593567"/>
    </source>
</evidence>
<accession>A0A7J7KF51</accession>
<sequence>MQQNWSCSVDLYTEYNGCSLLIFLIQDGGKQLQQNLEENKTITHIDLRLTECGTELSTACIRYYIPIERKNVNSPCNPKRK</sequence>
<name>A0A7J7KF51_BUGNE</name>
<organism evidence="1 2">
    <name type="scientific">Bugula neritina</name>
    <name type="common">Brown bryozoan</name>
    <name type="synonym">Sertularia neritina</name>
    <dbReference type="NCBI Taxonomy" id="10212"/>
    <lineage>
        <taxon>Eukaryota</taxon>
        <taxon>Metazoa</taxon>
        <taxon>Spiralia</taxon>
        <taxon>Lophotrochozoa</taxon>
        <taxon>Bryozoa</taxon>
        <taxon>Gymnolaemata</taxon>
        <taxon>Cheilostomatida</taxon>
        <taxon>Flustrina</taxon>
        <taxon>Buguloidea</taxon>
        <taxon>Bugulidae</taxon>
        <taxon>Bugula</taxon>
    </lineage>
</organism>
<keyword evidence="2" id="KW-1185">Reference proteome</keyword>
<dbReference type="EMBL" id="VXIV02000658">
    <property type="protein sequence ID" value="KAF6036855.1"/>
    <property type="molecule type" value="Genomic_DNA"/>
</dbReference>
<dbReference type="Proteomes" id="UP000593567">
    <property type="component" value="Unassembled WGS sequence"/>
</dbReference>
<gene>
    <name evidence="1" type="ORF">EB796_004841</name>
</gene>
<comment type="caution">
    <text evidence="1">The sequence shown here is derived from an EMBL/GenBank/DDBJ whole genome shotgun (WGS) entry which is preliminary data.</text>
</comment>
<protein>
    <submittedName>
        <fullName evidence="1">Uncharacterized protein</fullName>
    </submittedName>
</protein>